<evidence type="ECO:0000313" key="2">
    <source>
        <dbReference type="Proteomes" id="UP000308886"/>
    </source>
</evidence>
<sequence length="72" mass="8433">MTDDSKQIVMDAKYARIIMEMSQMYGVSLEEATDIFYNSEIAELVQDEVADLHCRSDKYLAAEIMREYEEQK</sequence>
<name>A0AC61QQI7_9BACT</name>
<protein>
    <submittedName>
        <fullName evidence="1">DUF3791 domain-containing protein</fullName>
    </submittedName>
</protein>
<dbReference type="Proteomes" id="UP000308886">
    <property type="component" value="Unassembled WGS sequence"/>
</dbReference>
<gene>
    <name evidence="1" type="ORF">E5358_07870</name>
</gene>
<accession>A0AC61QQI7</accession>
<evidence type="ECO:0000313" key="1">
    <source>
        <dbReference type="EMBL" id="TGX82210.1"/>
    </source>
</evidence>
<comment type="caution">
    <text evidence="1">The sequence shown here is derived from an EMBL/GenBank/DDBJ whole genome shotgun (WGS) entry which is preliminary data.</text>
</comment>
<reference evidence="1" key="1">
    <citation type="submission" date="2019-04" db="EMBL/GenBank/DDBJ databases">
        <title>Microbes associate with the intestines of laboratory mice.</title>
        <authorList>
            <person name="Navarre W."/>
            <person name="Wong E."/>
            <person name="Huang K."/>
            <person name="Tropini C."/>
            <person name="Ng K."/>
            <person name="Yu B."/>
        </authorList>
    </citation>
    <scope>NUCLEOTIDE SEQUENCE</scope>
    <source>
        <strain evidence="1">NM73_A23</strain>
    </source>
</reference>
<dbReference type="EMBL" id="SRZC01000011">
    <property type="protein sequence ID" value="TGX82210.1"/>
    <property type="molecule type" value="Genomic_DNA"/>
</dbReference>
<proteinExistence type="predicted"/>
<keyword evidence="2" id="KW-1185">Reference proteome</keyword>
<organism evidence="1 2">
    <name type="scientific">Palleniella muris</name>
    <dbReference type="NCBI Taxonomy" id="3038145"/>
    <lineage>
        <taxon>Bacteria</taxon>
        <taxon>Pseudomonadati</taxon>
        <taxon>Bacteroidota</taxon>
        <taxon>Bacteroidia</taxon>
        <taxon>Bacteroidales</taxon>
        <taxon>Prevotellaceae</taxon>
        <taxon>Palleniella</taxon>
    </lineage>
</organism>